<proteinExistence type="predicted"/>
<organism evidence="1 2">
    <name type="scientific">Trichoderma lentiforme</name>
    <dbReference type="NCBI Taxonomy" id="1567552"/>
    <lineage>
        <taxon>Eukaryota</taxon>
        <taxon>Fungi</taxon>
        <taxon>Dikarya</taxon>
        <taxon>Ascomycota</taxon>
        <taxon>Pezizomycotina</taxon>
        <taxon>Sordariomycetes</taxon>
        <taxon>Hypocreomycetidae</taxon>
        <taxon>Hypocreales</taxon>
        <taxon>Hypocreaceae</taxon>
        <taxon>Trichoderma</taxon>
    </lineage>
</organism>
<keyword evidence="2" id="KW-1185">Reference proteome</keyword>
<comment type="caution">
    <text evidence="1">The sequence shown here is derived from an EMBL/GenBank/DDBJ whole genome shotgun (WGS) entry which is preliminary data.</text>
</comment>
<dbReference type="Proteomes" id="UP000801864">
    <property type="component" value="Unassembled WGS sequence"/>
</dbReference>
<reference evidence="1 2" key="1">
    <citation type="submission" date="2018-06" db="EMBL/GenBank/DDBJ databases">
        <title>Genome analysis of cellulolytic fungus Trichoderma lentiforme CFAM-422.</title>
        <authorList>
            <person name="Steindorff A.S."/>
            <person name="Formighieri E.F."/>
            <person name="Midorikawa G.E.O."/>
            <person name="Tamietti M.S."/>
            <person name="Ramos E.Z."/>
            <person name="Silva A.S."/>
            <person name="Bon E.P.S."/>
            <person name="Mendes T.D."/>
            <person name="Damaso M.C.T."/>
            <person name="Favaro L.C.L."/>
        </authorList>
    </citation>
    <scope>NUCLEOTIDE SEQUENCE [LARGE SCALE GENOMIC DNA]</scope>
    <source>
        <strain evidence="1 2">CFAM-422</strain>
    </source>
</reference>
<dbReference type="EMBL" id="QLNT01000022">
    <property type="protein sequence ID" value="KAF3060716.1"/>
    <property type="molecule type" value="Genomic_DNA"/>
</dbReference>
<accession>A0A9P4X7H9</accession>
<sequence length="92" mass="10024">MSAFSSYQRLFDSLSQHTLDADILSAAMASPRHPIPFPAILDSDFVQCLVVALAPSRTFRVTKKDGFDFGGARIPKCAAAFSASGRRKFQRG</sequence>
<gene>
    <name evidence="1" type="ORF">CFAM422_010969</name>
</gene>
<protein>
    <submittedName>
        <fullName evidence="1">Uncharacterized protein</fullName>
    </submittedName>
</protein>
<evidence type="ECO:0000313" key="1">
    <source>
        <dbReference type="EMBL" id="KAF3060716.1"/>
    </source>
</evidence>
<dbReference type="AlphaFoldDB" id="A0A9P4X7H9"/>
<evidence type="ECO:0000313" key="2">
    <source>
        <dbReference type="Proteomes" id="UP000801864"/>
    </source>
</evidence>
<name>A0A9P4X7H9_9HYPO</name>